<dbReference type="EMBL" id="JBICCN010000300">
    <property type="protein sequence ID" value="KAL3079704.1"/>
    <property type="molecule type" value="Genomic_DNA"/>
</dbReference>
<dbReference type="Gene3D" id="1.20.58.760">
    <property type="entry name" value="Peptidase M41"/>
    <property type="match status" value="1"/>
</dbReference>
<dbReference type="InterPro" id="IPR000642">
    <property type="entry name" value="Peptidase_M41"/>
</dbReference>
<name>A0ABD2IHW7_HETSC</name>
<dbReference type="InterPro" id="IPR037219">
    <property type="entry name" value="Peptidase_M41-like"/>
</dbReference>
<accession>A0ABD2IHW7</accession>
<dbReference type="AlphaFoldDB" id="A0ABD2IHW7"/>
<evidence type="ECO:0000313" key="3">
    <source>
        <dbReference type="Proteomes" id="UP001620645"/>
    </source>
</evidence>
<evidence type="ECO:0000259" key="1">
    <source>
        <dbReference type="Pfam" id="PF01434"/>
    </source>
</evidence>
<reference evidence="2 3" key="1">
    <citation type="submission" date="2024-10" db="EMBL/GenBank/DDBJ databases">
        <authorList>
            <person name="Kim D."/>
        </authorList>
    </citation>
    <scope>NUCLEOTIDE SEQUENCE [LARGE SCALE GENOMIC DNA]</scope>
    <source>
        <strain evidence="2">Taebaek</strain>
    </source>
</reference>
<feature type="domain" description="Peptidase M41" evidence="1">
    <location>
        <begin position="104"/>
        <end position="270"/>
    </location>
</feature>
<protein>
    <recommendedName>
        <fullName evidence="1">Peptidase M41 domain-containing protein</fullName>
    </recommendedName>
</protein>
<keyword evidence="3" id="KW-1185">Reference proteome</keyword>
<gene>
    <name evidence="2" type="ORF">niasHS_013986</name>
</gene>
<comment type="caution">
    <text evidence="2">The sequence shown here is derived from an EMBL/GenBank/DDBJ whole genome shotgun (WGS) entry which is preliminary data.</text>
</comment>
<dbReference type="SUPFAM" id="SSF140990">
    <property type="entry name" value="FtsH protease domain-like"/>
    <property type="match status" value="1"/>
</dbReference>
<dbReference type="Pfam" id="PF01434">
    <property type="entry name" value="Peptidase_M41"/>
    <property type="match status" value="1"/>
</dbReference>
<evidence type="ECO:0000313" key="2">
    <source>
        <dbReference type="EMBL" id="KAL3079704.1"/>
    </source>
</evidence>
<sequence>MFSRFAAELDITLDSLSLTYLASQSNSLTGYDIKRIIQLSLNEAHFRKVSADLNETRSIVFSVHLKIRFNHSDIFERIRRGLGNNFVVAGQMADGASRSGARHCSLLNPHAKKMSFVTCLPCFGRLGHVVSLRDGDSRAVTRDNLKADIGVALAGKIVEKMFNSGLSSSGCSSDLAKAKLVGKSKLNFASIPFMLAHDYVVTYGFSPIVTPPSDPGPQWQDRIDVEKERVLHEAHLDVTARLGKRKRMIKIIALELLDEKRMRLHEVEELIERNALSETSALMEGVNVAGPVRQQLEEYIGF</sequence>
<proteinExistence type="predicted"/>
<organism evidence="2 3">
    <name type="scientific">Heterodera schachtii</name>
    <name type="common">Sugarbeet cyst nematode worm</name>
    <name type="synonym">Tylenchus schachtii</name>
    <dbReference type="NCBI Taxonomy" id="97005"/>
    <lineage>
        <taxon>Eukaryota</taxon>
        <taxon>Metazoa</taxon>
        <taxon>Ecdysozoa</taxon>
        <taxon>Nematoda</taxon>
        <taxon>Chromadorea</taxon>
        <taxon>Rhabditida</taxon>
        <taxon>Tylenchina</taxon>
        <taxon>Tylenchomorpha</taxon>
        <taxon>Tylenchoidea</taxon>
        <taxon>Heteroderidae</taxon>
        <taxon>Heteroderinae</taxon>
        <taxon>Heterodera</taxon>
    </lineage>
</organism>
<dbReference type="Proteomes" id="UP001620645">
    <property type="component" value="Unassembled WGS sequence"/>
</dbReference>